<dbReference type="InterPro" id="IPR014031">
    <property type="entry name" value="Ketoacyl_synth_C"/>
</dbReference>
<comment type="similarity">
    <text evidence="1 3">Belongs to the thiolase-like superfamily. Beta-ketoacyl-ACP synthases family.</text>
</comment>
<name>A0A9D1ZK26_9BACE</name>
<dbReference type="CDD" id="cd00834">
    <property type="entry name" value="KAS_I_II"/>
    <property type="match status" value="1"/>
</dbReference>
<dbReference type="Pfam" id="PF02801">
    <property type="entry name" value="Ketoacyl-synt_C"/>
    <property type="match status" value="1"/>
</dbReference>
<accession>A0A9D1ZK26</accession>
<evidence type="ECO:0000256" key="2">
    <source>
        <dbReference type="ARBA" id="ARBA00022679"/>
    </source>
</evidence>
<reference evidence="5" key="1">
    <citation type="journal article" date="2021" name="PeerJ">
        <title>Extensive microbial diversity within the chicken gut microbiome revealed by metagenomics and culture.</title>
        <authorList>
            <person name="Gilroy R."/>
            <person name="Ravi A."/>
            <person name="Getino M."/>
            <person name="Pursley I."/>
            <person name="Horton D.L."/>
            <person name="Alikhan N.F."/>
            <person name="Baker D."/>
            <person name="Gharbi K."/>
            <person name="Hall N."/>
            <person name="Watson M."/>
            <person name="Adriaenssens E.M."/>
            <person name="Foster-Nyarko E."/>
            <person name="Jarju S."/>
            <person name="Secka A."/>
            <person name="Antonio M."/>
            <person name="Oren A."/>
            <person name="Chaudhuri R.R."/>
            <person name="La Ragione R."/>
            <person name="Hildebrand F."/>
            <person name="Pallen M.J."/>
        </authorList>
    </citation>
    <scope>NUCLEOTIDE SEQUENCE</scope>
    <source>
        <strain evidence="5">Gambia2-208</strain>
    </source>
</reference>
<evidence type="ECO:0000313" key="5">
    <source>
        <dbReference type="EMBL" id="HIY89029.1"/>
    </source>
</evidence>
<dbReference type="EMBL" id="DXCV01000065">
    <property type="protein sequence ID" value="HIY89029.1"/>
    <property type="molecule type" value="Genomic_DNA"/>
</dbReference>
<dbReference type="Pfam" id="PF13723">
    <property type="entry name" value="Ketoacyl-synt_2"/>
    <property type="match status" value="1"/>
</dbReference>
<dbReference type="SUPFAM" id="SSF53901">
    <property type="entry name" value="Thiolase-like"/>
    <property type="match status" value="2"/>
</dbReference>
<evidence type="ECO:0000313" key="6">
    <source>
        <dbReference type="Proteomes" id="UP000886851"/>
    </source>
</evidence>
<dbReference type="GO" id="GO:0006633">
    <property type="term" value="P:fatty acid biosynthetic process"/>
    <property type="evidence" value="ECO:0007669"/>
    <property type="project" value="TreeGrafter"/>
</dbReference>
<evidence type="ECO:0000256" key="3">
    <source>
        <dbReference type="RuleBase" id="RU003694"/>
    </source>
</evidence>
<dbReference type="PROSITE" id="PS52004">
    <property type="entry name" value="KS3_2"/>
    <property type="match status" value="1"/>
</dbReference>
<feature type="domain" description="Ketosynthase family 3 (KS3)" evidence="4">
    <location>
        <begin position="11"/>
        <end position="402"/>
    </location>
</feature>
<sequence>MNRTEHLTPMDKPIYITGMGIISAIGNSRAETERALLEGRSGVQTLRLLPSVHQDLPCGEVKLSNEELRQRLHIPTDKGCNRTALLGIEAIRQALEQSGLPLDEAWLLSGTTVGGMDSTERHFLDMLEGDEWLPLLATHDSGSTTGLMADYFGIPARRTMTISTACSSAANALIVGANMIKTGEAEAVIAGGSEALSLFHLNGFHTLMILDTERCRPFDETRRGLNLGEGAGFVVLESAASMRRRGGKPLAILSGYGNRCDAFHQTASSDNGEGATLAMQEALDLAGLTPQAIGYVNAHGTGTPNNDASESAALLRIFGNHVPPVSSTKPFTGHATSAAGGIESVISLLALQDGFIPANLGGDHPMPGGIVPSAGEQGVVLRHVMCNSFGFGGNDSSLIFSRPEAEERAAEADGKASVEAAAFEMSTVACVRSTPEAPLDNLREFMTPLESRRLCKLLKSALMTSLTALRQAGVDTPDAIILGTSYGMLENSEKFLLELCREGEHGLSPTLFMQSTHNTIAGTLAIRTHCHGYNITYTQLGEAETLDLCRREAERLMRLGRIHNALIGYHNEVTPALHDMLLRLRGENLPVGVTSTAMFLEKR</sequence>
<dbReference type="InterPro" id="IPR000794">
    <property type="entry name" value="Beta-ketoacyl_synthase"/>
</dbReference>
<keyword evidence="2 3" id="KW-0808">Transferase</keyword>
<organism evidence="5 6">
    <name type="scientific">Candidatus Bacteroides pullicola</name>
    <dbReference type="NCBI Taxonomy" id="2838475"/>
    <lineage>
        <taxon>Bacteria</taxon>
        <taxon>Pseudomonadati</taxon>
        <taxon>Bacteroidota</taxon>
        <taxon>Bacteroidia</taxon>
        <taxon>Bacteroidales</taxon>
        <taxon>Bacteroidaceae</taxon>
        <taxon>Bacteroides</taxon>
    </lineage>
</organism>
<evidence type="ECO:0000259" key="4">
    <source>
        <dbReference type="PROSITE" id="PS52004"/>
    </source>
</evidence>
<dbReference type="GO" id="GO:0004315">
    <property type="term" value="F:3-oxoacyl-[acyl-carrier-protein] synthase activity"/>
    <property type="evidence" value="ECO:0007669"/>
    <property type="project" value="TreeGrafter"/>
</dbReference>
<dbReference type="Pfam" id="PF00109">
    <property type="entry name" value="ketoacyl-synt"/>
    <property type="match status" value="1"/>
</dbReference>
<proteinExistence type="inferred from homology"/>
<comment type="caution">
    <text evidence="5">The sequence shown here is derived from an EMBL/GenBank/DDBJ whole genome shotgun (WGS) entry which is preliminary data.</text>
</comment>
<dbReference type="PANTHER" id="PTHR11712:SF336">
    <property type="entry name" value="3-OXOACYL-[ACYL-CARRIER-PROTEIN] SYNTHASE, MITOCHONDRIAL"/>
    <property type="match status" value="1"/>
</dbReference>
<dbReference type="SMART" id="SM00825">
    <property type="entry name" value="PKS_KS"/>
    <property type="match status" value="1"/>
</dbReference>
<dbReference type="Proteomes" id="UP000886851">
    <property type="component" value="Unassembled WGS sequence"/>
</dbReference>
<dbReference type="InterPro" id="IPR016039">
    <property type="entry name" value="Thiolase-like"/>
</dbReference>
<evidence type="ECO:0000256" key="1">
    <source>
        <dbReference type="ARBA" id="ARBA00008467"/>
    </source>
</evidence>
<dbReference type="Gene3D" id="3.40.47.10">
    <property type="match status" value="3"/>
</dbReference>
<gene>
    <name evidence="5" type="ORF">H9824_10055</name>
</gene>
<reference evidence="5" key="2">
    <citation type="submission" date="2021-04" db="EMBL/GenBank/DDBJ databases">
        <authorList>
            <person name="Gilroy R."/>
        </authorList>
    </citation>
    <scope>NUCLEOTIDE SEQUENCE</scope>
    <source>
        <strain evidence="5">Gambia2-208</strain>
    </source>
</reference>
<protein>
    <submittedName>
        <fullName evidence="5">Beta-ketoacyl-[acyl-carrier-protein] synthase family protein</fullName>
    </submittedName>
</protein>
<dbReference type="InterPro" id="IPR014030">
    <property type="entry name" value="Ketoacyl_synth_N"/>
</dbReference>
<dbReference type="AlphaFoldDB" id="A0A9D1ZK26"/>
<dbReference type="InterPro" id="IPR020841">
    <property type="entry name" value="PKS_Beta-ketoAc_synthase_dom"/>
</dbReference>
<dbReference type="PANTHER" id="PTHR11712">
    <property type="entry name" value="POLYKETIDE SYNTHASE-RELATED"/>
    <property type="match status" value="1"/>
</dbReference>